<dbReference type="EMBL" id="PJQY01003773">
    <property type="protein sequence ID" value="PQM34663.1"/>
    <property type="molecule type" value="Genomic_DNA"/>
</dbReference>
<comment type="caution">
    <text evidence="1">The sequence shown here is derived from an EMBL/GenBank/DDBJ whole genome shotgun (WGS) entry which is preliminary data.</text>
</comment>
<proteinExistence type="predicted"/>
<dbReference type="AlphaFoldDB" id="A0A314UB74"/>
<organism evidence="1 2">
    <name type="scientific">Prunus yedoensis var. nudiflora</name>
    <dbReference type="NCBI Taxonomy" id="2094558"/>
    <lineage>
        <taxon>Eukaryota</taxon>
        <taxon>Viridiplantae</taxon>
        <taxon>Streptophyta</taxon>
        <taxon>Embryophyta</taxon>
        <taxon>Tracheophyta</taxon>
        <taxon>Spermatophyta</taxon>
        <taxon>Magnoliopsida</taxon>
        <taxon>eudicotyledons</taxon>
        <taxon>Gunneridae</taxon>
        <taxon>Pentapetalae</taxon>
        <taxon>rosids</taxon>
        <taxon>fabids</taxon>
        <taxon>Rosales</taxon>
        <taxon>Rosaceae</taxon>
        <taxon>Amygdaloideae</taxon>
        <taxon>Amygdaleae</taxon>
        <taxon>Prunus</taxon>
    </lineage>
</organism>
<keyword evidence="2" id="KW-1185">Reference proteome</keyword>
<sequence>MGKSQMDSKGWTLSTPSEVIDNWCIKYAGQSTHLMPKARLAGHHCPDLRKASFRFVRGNDGLWAFDTSSRRRVLNSHEPSFCLANRNVGRQVSVIISRALSASSGRLVLRETYFFVFEFQHEYKNLNSFFSQPPKFETFPLPSDLSSCFNTLWSLPLISGLHPSLSQPALMVLIVALPRKLHLLTPMIRQFGLVQKVPPCLLPTNRLSSWEVDVSQNQDAAEVPFYPWRKTTSLPVRPRRNFNAIDEDGRTWYDDSNLVVVMFIRLSAPAAYHVQSDGPLALTMSGVTALALTVSGVTAWVAGILPWGETSDCLARKP</sequence>
<evidence type="ECO:0000313" key="1">
    <source>
        <dbReference type="EMBL" id="PQM34663.1"/>
    </source>
</evidence>
<name>A0A314UB74_PRUYE</name>
<accession>A0A314UB74</accession>
<gene>
    <name evidence="1" type="ORF">Pyn_13391</name>
</gene>
<reference evidence="1 2" key="1">
    <citation type="submission" date="2018-02" db="EMBL/GenBank/DDBJ databases">
        <title>Draft genome of wild Prunus yedoensis var. nudiflora.</title>
        <authorList>
            <person name="Baek S."/>
            <person name="Kim J.-H."/>
            <person name="Choi K."/>
            <person name="Kim G.-B."/>
            <person name="Cho A."/>
            <person name="Jang H."/>
            <person name="Shin C.-H."/>
            <person name="Yu H.-J."/>
            <person name="Mun J.-H."/>
        </authorList>
    </citation>
    <scope>NUCLEOTIDE SEQUENCE [LARGE SCALE GENOMIC DNA]</scope>
    <source>
        <strain evidence="2">cv. Jeju island</strain>
        <tissue evidence="1">Leaf</tissue>
    </source>
</reference>
<evidence type="ECO:0000313" key="2">
    <source>
        <dbReference type="Proteomes" id="UP000250321"/>
    </source>
</evidence>
<dbReference type="Proteomes" id="UP000250321">
    <property type="component" value="Unassembled WGS sequence"/>
</dbReference>
<protein>
    <submittedName>
        <fullName evidence="1">Uncharacterized protein</fullName>
    </submittedName>
</protein>